<comment type="caution">
    <text evidence="2">The sequence shown here is derived from an EMBL/GenBank/DDBJ whole genome shotgun (WGS) entry which is preliminary data.</text>
</comment>
<keyword evidence="3" id="KW-1185">Reference proteome</keyword>
<accession>A0A940P6R5</accession>
<reference evidence="2" key="1">
    <citation type="submission" date="2020-12" db="EMBL/GenBank/DDBJ databases">
        <title>Vagococcus allomyrinae sp. nov. and Enterococcus lavae sp. nov., isolated from the larvae of Allomyrina dichotoma.</title>
        <authorList>
            <person name="Lee S.D."/>
        </authorList>
    </citation>
    <scope>NUCLEOTIDE SEQUENCE</scope>
    <source>
        <strain evidence="2">BWB3-3</strain>
    </source>
</reference>
<dbReference type="InterPro" id="IPR057238">
    <property type="entry name" value="DUF7916"/>
</dbReference>
<dbReference type="AlphaFoldDB" id="A0A940P6R5"/>
<organism evidence="2 3">
    <name type="scientific">Vagococcus allomyrinae</name>
    <dbReference type="NCBI Taxonomy" id="2794353"/>
    <lineage>
        <taxon>Bacteria</taxon>
        <taxon>Bacillati</taxon>
        <taxon>Bacillota</taxon>
        <taxon>Bacilli</taxon>
        <taxon>Lactobacillales</taxon>
        <taxon>Enterococcaceae</taxon>
        <taxon>Vagococcus</taxon>
    </lineage>
</organism>
<dbReference type="EMBL" id="JAEEGA010000001">
    <property type="protein sequence ID" value="MBP1039504.1"/>
    <property type="molecule type" value="Genomic_DNA"/>
</dbReference>
<dbReference type="InterPro" id="IPR011060">
    <property type="entry name" value="RibuloseP-bd_barrel"/>
</dbReference>
<sequence length="298" mass="31600">MKRLLNCTASETRALTKEELVVAIKANAGRTILAENDVVIPPFSSNVTNSEVVAAFGADLILLNCFDFQAPVIIGLDPADQTPIKTLKKLTGKPIGVNLEPVDGAASFEGTINQISPGRIASDENLKRANEYGFDFICLTGNPSTGVSNKEISDATKRAKGLFEGVVIAGKMHSAGVSEAVIDMETIDAFAEAGADIILVPTSGTVPGFTEQQMHACICRIHQQGKLAMSTIGTTQEGADTATIRELALMSKRAGADIQHIGDAGFNGTADPENIMQLSVSIRGKRHTYLKMAQSINR</sequence>
<dbReference type="Pfam" id="PF25509">
    <property type="entry name" value="DUF7916"/>
    <property type="match status" value="1"/>
</dbReference>
<keyword evidence="2" id="KW-0378">Hydrolase</keyword>
<proteinExistence type="predicted"/>
<name>A0A940P6R5_9ENTE</name>
<protein>
    <submittedName>
        <fullName evidence="2">Haloacid dehalogenase-like hydrolase</fullName>
    </submittedName>
</protein>
<feature type="domain" description="DUF7916" evidence="1">
    <location>
        <begin position="5"/>
        <end position="298"/>
    </location>
</feature>
<evidence type="ECO:0000313" key="3">
    <source>
        <dbReference type="Proteomes" id="UP000674938"/>
    </source>
</evidence>
<dbReference type="Proteomes" id="UP000674938">
    <property type="component" value="Unassembled WGS sequence"/>
</dbReference>
<evidence type="ECO:0000313" key="2">
    <source>
        <dbReference type="EMBL" id="MBP1039504.1"/>
    </source>
</evidence>
<dbReference type="SUPFAM" id="SSF51366">
    <property type="entry name" value="Ribulose-phoshate binding barrel"/>
    <property type="match status" value="1"/>
</dbReference>
<gene>
    <name evidence="2" type="ORF">I6N95_00650</name>
</gene>
<dbReference type="RefSeq" id="WP_209524408.1">
    <property type="nucleotide sequence ID" value="NZ_JAEEGA010000001.1"/>
</dbReference>
<dbReference type="GO" id="GO:0016787">
    <property type="term" value="F:hydrolase activity"/>
    <property type="evidence" value="ECO:0007669"/>
    <property type="project" value="UniProtKB-KW"/>
</dbReference>
<evidence type="ECO:0000259" key="1">
    <source>
        <dbReference type="Pfam" id="PF25509"/>
    </source>
</evidence>